<dbReference type="Proteomes" id="UP001152795">
    <property type="component" value="Unassembled WGS sequence"/>
</dbReference>
<dbReference type="PANTHER" id="PTHR47510">
    <property type="entry name" value="REVERSE TRANSCRIPTASE DOMAIN-CONTAINING PROTEIN"/>
    <property type="match status" value="1"/>
</dbReference>
<dbReference type="PANTHER" id="PTHR47510:SF3">
    <property type="entry name" value="ENDO_EXONUCLEASE_PHOSPHATASE DOMAIN-CONTAINING PROTEIN"/>
    <property type="match status" value="1"/>
</dbReference>
<accession>A0A7D9LRN5</accession>
<proteinExistence type="predicted"/>
<reference evidence="1" key="1">
    <citation type="submission" date="2020-04" db="EMBL/GenBank/DDBJ databases">
        <authorList>
            <person name="Alioto T."/>
            <person name="Alioto T."/>
            <person name="Gomez Garrido J."/>
        </authorList>
    </citation>
    <scope>NUCLEOTIDE SEQUENCE</scope>
    <source>
        <strain evidence="1">A484AB</strain>
    </source>
</reference>
<comment type="caution">
    <text evidence="1">The sequence shown here is derived from an EMBL/GenBank/DDBJ whole genome shotgun (WGS) entry which is preliminary data.</text>
</comment>
<keyword evidence="2" id="KW-1185">Reference proteome</keyword>
<dbReference type="AlphaFoldDB" id="A0A7D9LRN5"/>
<dbReference type="OrthoDB" id="407509at2759"/>
<dbReference type="PROSITE" id="PS50878">
    <property type="entry name" value="RT_POL"/>
    <property type="match status" value="1"/>
</dbReference>
<gene>
    <name evidence="1" type="ORF">PACLA_8A057657</name>
</gene>
<name>A0A7D9LRN5_PARCT</name>
<protein>
    <submittedName>
        <fullName evidence="1">Uncharacterized protein</fullName>
    </submittedName>
</protein>
<evidence type="ECO:0000313" key="1">
    <source>
        <dbReference type="EMBL" id="CAB4037513.1"/>
    </source>
</evidence>
<dbReference type="EMBL" id="CACRXK020023176">
    <property type="protein sequence ID" value="CAB4037513.1"/>
    <property type="molecule type" value="Genomic_DNA"/>
</dbReference>
<evidence type="ECO:0000313" key="2">
    <source>
        <dbReference type="Proteomes" id="UP001152795"/>
    </source>
</evidence>
<dbReference type="InterPro" id="IPR000477">
    <property type="entry name" value="RT_dom"/>
</dbReference>
<sequence length="174" mass="19928">MTHNDQQVTTAEGKADAFNKYFASIFRPKKSARLLKECSNEIAPSLTALFNKSLSLGKVPQEWKEVNVVPVPKRGDIHEISNYRPISLLFLVSKLLEQVVHIHMSEFVQSSLRIVRSDLEHGFRRKRSCTTQLLRVFHDVGVALDSRKEADMIYLDFSKAFDSVSHPKLLFKLE</sequence>
<organism evidence="1 2">
    <name type="scientific">Paramuricea clavata</name>
    <name type="common">Red gorgonian</name>
    <name type="synonym">Violescent sea-whip</name>
    <dbReference type="NCBI Taxonomy" id="317549"/>
    <lineage>
        <taxon>Eukaryota</taxon>
        <taxon>Metazoa</taxon>
        <taxon>Cnidaria</taxon>
        <taxon>Anthozoa</taxon>
        <taxon>Octocorallia</taxon>
        <taxon>Malacalcyonacea</taxon>
        <taxon>Plexauridae</taxon>
        <taxon>Paramuricea</taxon>
    </lineage>
</organism>
<dbReference type="Pfam" id="PF00078">
    <property type="entry name" value="RVT_1"/>
    <property type="match status" value="1"/>
</dbReference>